<dbReference type="InterPro" id="IPR031166">
    <property type="entry name" value="G_ENGA"/>
</dbReference>
<evidence type="ECO:0000256" key="6">
    <source>
        <dbReference type="ARBA" id="ARBA00023134"/>
    </source>
</evidence>
<dbReference type="FunFam" id="3.40.50.300:FF:000040">
    <property type="entry name" value="GTPase Der"/>
    <property type="match status" value="1"/>
</dbReference>
<dbReference type="CDD" id="cd01894">
    <property type="entry name" value="EngA1"/>
    <property type="match status" value="1"/>
</dbReference>
<feature type="compositionally biased region" description="Basic and acidic residues" evidence="8">
    <location>
        <begin position="100"/>
        <end position="111"/>
    </location>
</feature>
<dbReference type="NCBIfam" id="TIGR03594">
    <property type="entry name" value="GTPase_EngA"/>
    <property type="match status" value="1"/>
</dbReference>
<name>A0A1S3TKP0_VIGRR</name>
<feature type="domain" description="EngA-type G" evidence="9">
    <location>
        <begin position="129"/>
        <end position="324"/>
    </location>
</feature>
<dbReference type="PRINTS" id="PR00326">
    <property type="entry name" value="GTP1OBG"/>
</dbReference>
<keyword evidence="3" id="KW-0690">Ribosome biogenesis</keyword>
<dbReference type="InterPro" id="IPR032859">
    <property type="entry name" value="KH_dom-like"/>
</dbReference>
<dbReference type="Gene3D" id="3.40.50.300">
    <property type="entry name" value="P-loop containing nucleotide triphosphate hydrolases"/>
    <property type="match status" value="2"/>
</dbReference>
<evidence type="ECO:0000256" key="4">
    <source>
        <dbReference type="ARBA" id="ARBA00022737"/>
    </source>
</evidence>
<dbReference type="InterPro" id="IPR027417">
    <property type="entry name" value="P-loop_NTPase"/>
</dbReference>
<keyword evidence="5" id="KW-0547">Nucleotide-binding</keyword>
<dbReference type="PANTHER" id="PTHR43834">
    <property type="entry name" value="GTPASE DER"/>
    <property type="match status" value="1"/>
</dbReference>
<dbReference type="FunFam" id="3.30.300.20:FF:000004">
    <property type="entry name" value="GTPase Der"/>
    <property type="match status" value="1"/>
</dbReference>
<proteinExistence type="inferred from homology"/>
<dbReference type="NCBIfam" id="TIGR00231">
    <property type="entry name" value="small_GTP"/>
    <property type="match status" value="1"/>
</dbReference>
<dbReference type="SUPFAM" id="SSF52540">
    <property type="entry name" value="P-loop containing nucleoside triphosphate hydrolases"/>
    <property type="match status" value="2"/>
</dbReference>
<accession>A0A1S3TKP0</accession>
<evidence type="ECO:0000256" key="5">
    <source>
        <dbReference type="ARBA" id="ARBA00022741"/>
    </source>
</evidence>
<feature type="compositionally biased region" description="Basic residues" evidence="8">
    <location>
        <begin position="112"/>
        <end position="121"/>
    </location>
</feature>
<dbReference type="GeneID" id="106756416"/>
<keyword evidence="4" id="KW-0677">Repeat</keyword>
<dbReference type="CDD" id="cd01895">
    <property type="entry name" value="EngA2"/>
    <property type="match status" value="1"/>
</dbReference>
<evidence type="ECO:0000256" key="2">
    <source>
        <dbReference type="ARBA" id="ARBA00020953"/>
    </source>
</evidence>
<keyword evidence="6" id="KW-0342">GTP-binding</keyword>
<evidence type="ECO:0000256" key="1">
    <source>
        <dbReference type="ARBA" id="ARBA00008279"/>
    </source>
</evidence>
<sequence>MARTLTLPPISYTLAKTLKPISPFPKSLPFFSSSLSRPKLTRRSLSRSVLRSTVGKFSGSVDDEEELEELDELDVIALEQEAKDAAQAYSNSLSQVLSIDEEKNDRKETAQSRRRSTRRTKSIPDNLLQRVAIVGRPNVGKSALFNRLVGGNRAIVVDEPGVTRDRLYGRSYWGEHEFMVVDTGGVITVSKSQATVMEELAITTTIGMDGIPLAVREAAVARMPSMIERQATAAVEESSVIIFLVDGQAGLTAADEEIADWLRKNYSDKYVILAVNKCESPRKRIMQASEFWSLGFEPLPISAISGTGTGELLDLVCSGLQKVEESNILDEEEDYVPAISIVGRPNVGKSSILNALVGEDRTIVSPISGTTRDAIDTEFTGPDGQKFQLIDTAGIRKRAAIVSAGSTTEALSVNRAFRAIRRSDVVALVIEAMACITEQDYKIAERIEKEGKGCVIVVNKWDTIPNKKQQTALHYEEDVREKLRSLDWAPIVYSTAIAGHSVDKIIVAASEVEKERSRRLGTSILNQVVLEAVAFKPPPRTRGGKRGRVYYCTQAAIRPPTFVFFVNDAKLFPETYRRYMERQLRADAGFSGTPIRLLWRSRRKMGKDEGKAVTRTQKNLTSDDPKLVPTAS</sequence>
<feature type="domain" description="EngA-type G" evidence="9">
    <location>
        <begin position="337"/>
        <end position="517"/>
    </location>
</feature>
<dbReference type="PROSITE" id="PS51712">
    <property type="entry name" value="G_ENGA"/>
    <property type="match status" value="2"/>
</dbReference>
<organism evidence="10 11">
    <name type="scientific">Vigna radiata var. radiata</name>
    <name type="common">Mung bean</name>
    <name type="synonym">Phaseolus aureus</name>
    <dbReference type="NCBI Taxonomy" id="3916"/>
    <lineage>
        <taxon>Eukaryota</taxon>
        <taxon>Viridiplantae</taxon>
        <taxon>Streptophyta</taxon>
        <taxon>Embryophyta</taxon>
        <taxon>Tracheophyta</taxon>
        <taxon>Spermatophyta</taxon>
        <taxon>Magnoliopsida</taxon>
        <taxon>eudicotyledons</taxon>
        <taxon>Gunneridae</taxon>
        <taxon>Pentapetalae</taxon>
        <taxon>rosids</taxon>
        <taxon>fabids</taxon>
        <taxon>Fabales</taxon>
        <taxon>Fabaceae</taxon>
        <taxon>Papilionoideae</taxon>
        <taxon>50 kb inversion clade</taxon>
        <taxon>NPAAA clade</taxon>
        <taxon>indigoferoid/millettioid clade</taxon>
        <taxon>Phaseoleae</taxon>
        <taxon>Vigna</taxon>
    </lineage>
</organism>
<dbReference type="InterPro" id="IPR016484">
    <property type="entry name" value="GTPase_Der"/>
</dbReference>
<dbReference type="AlphaFoldDB" id="A0A1S3TKP0"/>
<dbReference type="Pfam" id="PF14714">
    <property type="entry name" value="KH_dom-like"/>
    <property type="match status" value="1"/>
</dbReference>
<dbReference type="GO" id="GO:0042254">
    <property type="term" value="P:ribosome biogenesis"/>
    <property type="evidence" value="ECO:0007669"/>
    <property type="project" value="UniProtKB-KW"/>
</dbReference>
<dbReference type="Gene3D" id="3.30.300.20">
    <property type="match status" value="1"/>
</dbReference>
<dbReference type="HAMAP" id="MF_00195">
    <property type="entry name" value="GTPase_Der"/>
    <property type="match status" value="1"/>
</dbReference>
<dbReference type="InterPro" id="IPR005225">
    <property type="entry name" value="Small_GTP-bd"/>
</dbReference>
<dbReference type="InterPro" id="IPR015946">
    <property type="entry name" value="KH_dom-like_a/b"/>
</dbReference>
<dbReference type="OrthoDB" id="8954335at2759"/>
<feature type="region of interest" description="Disordered" evidence="8">
    <location>
        <begin position="100"/>
        <end position="121"/>
    </location>
</feature>
<evidence type="ECO:0000256" key="7">
    <source>
        <dbReference type="ARBA" id="ARBA00032345"/>
    </source>
</evidence>
<comment type="similarity">
    <text evidence="1">Belongs to the TRAFAC class TrmE-Era-EngA-EngB-Septin-like GTPase superfamily. EngA (Der) GTPase family.</text>
</comment>
<dbReference type="FunFam" id="3.40.50.300:FF:001185">
    <property type="entry name" value="GTPase Der"/>
    <property type="match status" value="1"/>
</dbReference>
<dbReference type="PANTHER" id="PTHR43834:SF2">
    <property type="entry name" value="GTPASE DER"/>
    <property type="match status" value="1"/>
</dbReference>
<dbReference type="GO" id="GO:0009507">
    <property type="term" value="C:chloroplast"/>
    <property type="evidence" value="ECO:0007669"/>
    <property type="project" value="TreeGrafter"/>
</dbReference>
<dbReference type="Pfam" id="PF01926">
    <property type="entry name" value="MMR_HSR1"/>
    <property type="match status" value="2"/>
</dbReference>
<evidence type="ECO:0000256" key="8">
    <source>
        <dbReference type="SAM" id="MobiDB-lite"/>
    </source>
</evidence>
<evidence type="ECO:0000313" key="11">
    <source>
        <dbReference type="RefSeq" id="XP_014494326.1"/>
    </source>
</evidence>
<reference evidence="10" key="1">
    <citation type="journal article" date="2014" name="Nat. Commun.">
        <title>Genome sequence of mungbean and insights into evolution within Vigna species.</title>
        <authorList>
            <person name="Kang Y.J."/>
            <person name="Kim S.K."/>
            <person name="Kim M.Y."/>
            <person name="Lestari P."/>
            <person name="Kim K.H."/>
            <person name="Ha B.K."/>
            <person name="Jun T.H."/>
            <person name="Hwang W.J."/>
            <person name="Lee T."/>
            <person name="Lee J."/>
            <person name="Shim S."/>
            <person name="Yoon M.Y."/>
            <person name="Jang Y.E."/>
            <person name="Han K.S."/>
            <person name="Taeprayoon P."/>
            <person name="Yoon N."/>
            <person name="Somta P."/>
            <person name="Tanya P."/>
            <person name="Kim K.S."/>
            <person name="Gwag J.G."/>
            <person name="Moon J.K."/>
            <person name="Lee Y.H."/>
            <person name="Park B.S."/>
            <person name="Bombarely A."/>
            <person name="Doyle J.J."/>
            <person name="Jackson S.A."/>
            <person name="Schafleitner R."/>
            <person name="Srinives P."/>
            <person name="Varshney R.K."/>
            <person name="Lee S.H."/>
        </authorList>
    </citation>
    <scope>NUCLEOTIDE SEQUENCE [LARGE SCALE GENOMIC DNA]</scope>
    <source>
        <strain evidence="10">cv. VC1973A</strain>
    </source>
</reference>
<dbReference type="RefSeq" id="XP_014494326.1">
    <property type="nucleotide sequence ID" value="XM_014638840.2"/>
</dbReference>
<protein>
    <recommendedName>
        <fullName evidence="2">GTPase Der</fullName>
    </recommendedName>
    <alternativeName>
        <fullName evidence="7">GTP-binding protein EngA</fullName>
    </alternativeName>
</protein>
<dbReference type="Proteomes" id="UP000087766">
    <property type="component" value="Chromosome 2"/>
</dbReference>
<feature type="region of interest" description="Disordered" evidence="8">
    <location>
        <begin position="606"/>
        <end position="632"/>
    </location>
</feature>
<evidence type="ECO:0000259" key="9">
    <source>
        <dbReference type="PROSITE" id="PS51712"/>
    </source>
</evidence>
<keyword evidence="10" id="KW-1185">Reference proteome</keyword>
<evidence type="ECO:0000256" key="3">
    <source>
        <dbReference type="ARBA" id="ARBA00022517"/>
    </source>
</evidence>
<reference evidence="11" key="2">
    <citation type="submission" date="2025-08" db="UniProtKB">
        <authorList>
            <consortium name="RefSeq"/>
        </authorList>
    </citation>
    <scope>IDENTIFICATION</scope>
    <source>
        <tissue evidence="11">Leaf</tissue>
    </source>
</reference>
<gene>
    <name evidence="11" type="primary">LOC106756416</name>
</gene>
<dbReference type="GO" id="GO:0005525">
    <property type="term" value="F:GTP binding"/>
    <property type="evidence" value="ECO:0007669"/>
    <property type="project" value="UniProtKB-KW"/>
</dbReference>
<evidence type="ECO:0000313" key="10">
    <source>
        <dbReference type="Proteomes" id="UP000087766"/>
    </source>
</evidence>
<dbReference type="InterPro" id="IPR006073">
    <property type="entry name" value="GTP-bd"/>
</dbReference>